<dbReference type="Gene3D" id="3.40.50.720">
    <property type="entry name" value="NAD(P)-binding Rossmann-like Domain"/>
    <property type="match status" value="1"/>
</dbReference>
<dbReference type="InterPro" id="IPR000683">
    <property type="entry name" value="Gfo/Idh/MocA-like_OxRdtase_N"/>
</dbReference>
<dbReference type="InterPro" id="IPR050463">
    <property type="entry name" value="Gfo/Idh/MocA_oxidrdct_glycsds"/>
</dbReference>
<keyword evidence="1" id="KW-0560">Oxidoreductase</keyword>
<dbReference type="SUPFAM" id="SSF51735">
    <property type="entry name" value="NAD(P)-binding Rossmann-fold domains"/>
    <property type="match status" value="1"/>
</dbReference>
<dbReference type="Proteomes" id="UP001596292">
    <property type="component" value="Unassembled WGS sequence"/>
</dbReference>
<feature type="domain" description="Gfo/Idh/MocA-like oxidoreductase N-terminal" evidence="2">
    <location>
        <begin position="1"/>
        <end position="117"/>
    </location>
</feature>
<dbReference type="PANTHER" id="PTHR43818">
    <property type="entry name" value="BCDNA.GH03377"/>
    <property type="match status" value="1"/>
</dbReference>
<protein>
    <submittedName>
        <fullName evidence="4">Gfo/Idh/MocA family protein</fullName>
    </submittedName>
</protein>
<comment type="caution">
    <text evidence="4">The sequence shown here is derived from an EMBL/GenBank/DDBJ whole genome shotgun (WGS) entry which is preliminary data.</text>
</comment>
<reference evidence="5" key="1">
    <citation type="journal article" date="2019" name="Int. J. Syst. Evol. Microbiol.">
        <title>The Global Catalogue of Microorganisms (GCM) 10K type strain sequencing project: providing services to taxonomists for standard genome sequencing and annotation.</title>
        <authorList>
            <consortium name="The Broad Institute Genomics Platform"/>
            <consortium name="The Broad Institute Genome Sequencing Center for Infectious Disease"/>
            <person name="Wu L."/>
            <person name="Ma J."/>
        </authorList>
    </citation>
    <scope>NUCLEOTIDE SEQUENCE [LARGE SCALE GENOMIC DNA]</scope>
    <source>
        <strain evidence="5">CCUG 48316</strain>
    </source>
</reference>
<dbReference type="EMBL" id="JBHSWN010000001">
    <property type="protein sequence ID" value="MFC6788551.1"/>
    <property type="molecule type" value="Genomic_DNA"/>
</dbReference>
<organism evidence="4 5">
    <name type="scientific">Methylobacterium komagatae</name>
    <dbReference type="NCBI Taxonomy" id="374425"/>
    <lineage>
        <taxon>Bacteria</taxon>
        <taxon>Pseudomonadati</taxon>
        <taxon>Pseudomonadota</taxon>
        <taxon>Alphaproteobacteria</taxon>
        <taxon>Hyphomicrobiales</taxon>
        <taxon>Methylobacteriaceae</taxon>
        <taxon>Methylobacterium</taxon>
    </lineage>
</organism>
<dbReference type="SUPFAM" id="SSF55347">
    <property type="entry name" value="Glyceraldehyde-3-phosphate dehydrogenase-like, C-terminal domain"/>
    <property type="match status" value="1"/>
</dbReference>
<dbReference type="Gene3D" id="3.30.360.10">
    <property type="entry name" value="Dihydrodipicolinate Reductase, domain 2"/>
    <property type="match status" value="1"/>
</dbReference>
<gene>
    <name evidence="4" type="ORF">ACFQE0_02260</name>
</gene>
<evidence type="ECO:0000256" key="1">
    <source>
        <dbReference type="ARBA" id="ARBA00023002"/>
    </source>
</evidence>
<accession>A0ABW2BF04</accession>
<evidence type="ECO:0000313" key="4">
    <source>
        <dbReference type="EMBL" id="MFC6788551.1"/>
    </source>
</evidence>
<dbReference type="RefSeq" id="WP_378966691.1">
    <property type="nucleotide sequence ID" value="NZ_JBHSWN010000001.1"/>
</dbReference>
<dbReference type="Pfam" id="PF22725">
    <property type="entry name" value="GFO_IDH_MocA_C3"/>
    <property type="match status" value="1"/>
</dbReference>
<feature type="domain" description="GFO/IDH/MocA-like oxidoreductase" evidence="3">
    <location>
        <begin position="129"/>
        <end position="262"/>
    </location>
</feature>
<dbReference type="InterPro" id="IPR036291">
    <property type="entry name" value="NAD(P)-bd_dom_sf"/>
</dbReference>
<proteinExistence type="predicted"/>
<dbReference type="InterPro" id="IPR055170">
    <property type="entry name" value="GFO_IDH_MocA-like_dom"/>
</dbReference>
<sequence>MKIAFVGCGYVADMYRQCLDLHSGELELAGVYDRDSERLAAFTKTWGDRAYASLAELLAEPDLGVVVNLTDPENHAPVTRAAIAAGRHVYSEKPLGMTLSEARGLRDAAAKAGVRLAAAPSNILGEQAQTLWRAVREGAVGRVRLVYAELDDGMVHKADYRNWISRSGRRWPAEGEFETGCTFEHAGYVVTLLVAMFGPVRRVTAYASLLIPDKECDQPVHPAPDFSCGLLEFNGGIVARVTNSIVAPYDHRLRIVGDAGVLQVEEPWDFAGPVRLKRTATTRLDRFLERRFPLRKGRVVKAVRPVPFRSGRGRPPMDFLRGVSEFAEAVTAGRPGRMDADLAVHITEVTEMLQHPERYPRPATVSSQGECCGRWIGRSESRRKSHRPWITRRP</sequence>
<evidence type="ECO:0000259" key="2">
    <source>
        <dbReference type="Pfam" id="PF01408"/>
    </source>
</evidence>
<dbReference type="PANTHER" id="PTHR43818:SF11">
    <property type="entry name" value="BCDNA.GH03377"/>
    <property type="match status" value="1"/>
</dbReference>
<dbReference type="Pfam" id="PF01408">
    <property type="entry name" value="GFO_IDH_MocA"/>
    <property type="match status" value="1"/>
</dbReference>
<name>A0ABW2BF04_9HYPH</name>
<evidence type="ECO:0000259" key="3">
    <source>
        <dbReference type="Pfam" id="PF22725"/>
    </source>
</evidence>
<evidence type="ECO:0000313" key="5">
    <source>
        <dbReference type="Proteomes" id="UP001596292"/>
    </source>
</evidence>
<keyword evidence="5" id="KW-1185">Reference proteome</keyword>